<name>A0A0K2TTZ7_LEPSM</name>
<accession>A0A0K2TTZ7</accession>
<organism evidence="1">
    <name type="scientific">Lepeophtheirus salmonis</name>
    <name type="common">Salmon louse</name>
    <name type="synonym">Caligus salmonis</name>
    <dbReference type="NCBI Taxonomy" id="72036"/>
    <lineage>
        <taxon>Eukaryota</taxon>
        <taxon>Metazoa</taxon>
        <taxon>Ecdysozoa</taxon>
        <taxon>Arthropoda</taxon>
        <taxon>Crustacea</taxon>
        <taxon>Multicrustacea</taxon>
        <taxon>Hexanauplia</taxon>
        <taxon>Copepoda</taxon>
        <taxon>Siphonostomatoida</taxon>
        <taxon>Caligidae</taxon>
        <taxon>Lepeophtheirus</taxon>
    </lineage>
</organism>
<evidence type="ECO:0000313" key="1">
    <source>
        <dbReference type="EMBL" id="CDW28856.1"/>
    </source>
</evidence>
<sequence length="64" mass="7554">MLEKYSVPFLERTFHGTPFNFAFVHNPDKYVMANLHRLEIAYFLSVFLHFSGAFDLLIQGHSKY</sequence>
<dbReference type="AlphaFoldDB" id="A0A0K2TTZ7"/>
<protein>
    <submittedName>
        <fullName evidence="1">Uncharacterized protein</fullName>
    </submittedName>
</protein>
<reference evidence="1" key="1">
    <citation type="submission" date="2014-05" db="EMBL/GenBank/DDBJ databases">
        <authorList>
            <person name="Chronopoulou M."/>
        </authorList>
    </citation>
    <scope>NUCLEOTIDE SEQUENCE</scope>
    <source>
        <tissue evidence="1">Whole organism</tissue>
    </source>
</reference>
<dbReference type="EMBL" id="HACA01011495">
    <property type="protein sequence ID" value="CDW28856.1"/>
    <property type="molecule type" value="Transcribed_RNA"/>
</dbReference>
<proteinExistence type="predicted"/>